<sequence>MKLVYDTLLSTPGMSEVVKLDLRINRKQILLITQLLEKGLELKDDAIPFHSTLEEPSIQDLIALILDKSGLTEMATHLKLLFKN</sequence>
<protein>
    <submittedName>
        <fullName evidence="2">Transcriptional regulator</fullName>
    </submittedName>
</protein>
<dbReference type="AlphaFoldDB" id="A0A0N5A6V6"/>
<reference evidence="2" key="1">
    <citation type="submission" date="2017-02" db="UniProtKB">
        <authorList>
            <consortium name="WormBaseParasite"/>
        </authorList>
    </citation>
    <scope>IDENTIFICATION</scope>
</reference>
<keyword evidence="1" id="KW-1185">Reference proteome</keyword>
<dbReference type="WBParaSite" id="PTRK_0001775175.1">
    <property type="protein sequence ID" value="PTRK_0001775175.1"/>
    <property type="gene ID" value="PTRK_0001775175"/>
</dbReference>
<evidence type="ECO:0000313" key="2">
    <source>
        <dbReference type="WBParaSite" id="PTRK_0001775175.1"/>
    </source>
</evidence>
<evidence type="ECO:0000313" key="1">
    <source>
        <dbReference type="Proteomes" id="UP000038045"/>
    </source>
</evidence>
<organism evidence="1 2">
    <name type="scientific">Parastrongyloides trichosuri</name>
    <name type="common">Possum-specific nematode worm</name>
    <dbReference type="NCBI Taxonomy" id="131310"/>
    <lineage>
        <taxon>Eukaryota</taxon>
        <taxon>Metazoa</taxon>
        <taxon>Ecdysozoa</taxon>
        <taxon>Nematoda</taxon>
        <taxon>Chromadorea</taxon>
        <taxon>Rhabditida</taxon>
        <taxon>Tylenchina</taxon>
        <taxon>Panagrolaimomorpha</taxon>
        <taxon>Strongyloidoidea</taxon>
        <taxon>Strongyloididae</taxon>
        <taxon>Parastrongyloides</taxon>
    </lineage>
</organism>
<proteinExistence type="predicted"/>
<dbReference type="Proteomes" id="UP000038045">
    <property type="component" value="Unplaced"/>
</dbReference>
<accession>A0A0N5A6V6</accession>
<name>A0A0N5A6V6_PARTI</name>